<dbReference type="EMBL" id="FNEZ01000006">
    <property type="protein sequence ID" value="SDK39731.1"/>
    <property type="molecule type" value="Genomic_DNA"/>
</dbReference>
<evidence type="ECO:0000313" key="2">
    <source>
        <dbReference type="EMBL" id="SDK39731.1"/>
    </source>
</evidence>
<dbReference type="AlphaFoldDB" id="A0A1G9BJU4"/>
<gene>
    <name evidence="2" type="ORF">SAMN04487935_3251</name>
</gene>
<keyword evidence="1" id="KW-1133">Transmembrane helix</keyword>
<dbReference type="RefSeq" id="WP_091397872.1">
    <property type="nucleotide sequence ID" value="NZ_BKAI01000014.1"/>
</dbReference>
<evidence type="ECO:0000313" key="3">
    <source>
        <dbReference type="Proteomes" id="UP000199580"/>
    </source>
</evidence>
<dbReference type="STRING" id="1128970.SAMN04487935_3251"/>
<dbReference type="Proteomes" id="UP000199580">
    <property type="component" value="Unassembled WGS sequence"/>
</dbReference>
<proteinExistence type="predicted"/>
<name>A0A1G9BJU4_9FLAO</name>
<accession>A0A1G9BJU4</accession>
<feature type="transmembrane region" description="Helical" evidence="1">
    <location>
        <begin position="91"/>
        <end position="109"/>
    </location>
</feature>
<keyword evidence="1" id="KW-0812">Transmembrane</keyword>
<keyword evidence="1" id="KW-0472">Membrane</keyword>
<organism evidence="2 3">
    <name type="scientific">Flavobacterium noncentrifugens</name>
    <dbReference type="NCBI Taxonomy" id="1128970"/>
    <lineage>
        <taxon>Bacteria</taxon>
        <taxon>Pseudomonadati</taxon>
        <taxon>Bacteroidota</taxon>
        <taxon>Flavobacteriia</taxon>
        <taxon>Flavobacteriales</taxon>
        <taxon>Flavobacteriaceae</taxon>
        <taxon>Flavobacterium</taxon>
    </lineage>
</organism>
<keyword evidence="3" id="KW-1185">Reference proteome</keyword>
<dbReference type="OrthoDB" id="766141at2"/>
<reference evidence="2 3" key="1">
    <citation type="submission" date="2016-10" db="EMBL/GenBank/DDBJ databases">
        <authorList>
            <person name="de Groot N.N."/>
        </authorList>
    </citation>
    <scope>NUCLEOTIDE SEQUENCE [LARGE SCALE GENOMIC DNA]</scope>
    <source>
        <strain evidence="2 3">CGMCC 1.10076</strain>
    </source>
</reference>
<protein>
    <submittedName>
        <fullName evidence="2">Uncharacterized protein</fullName>
    </submittedName>
</protein>
<evidence type="ECO:0000256" key="1">
    <source>
        <dbReference type="SAM" id="Phobius"/>
    </source>
</evidence>
<sequence length="204" mass="23746">MIVLAGTTSYNQKTGTVNNVICPECDTSTTFTYRVLRRYTHLTFIPLFPVDTLIETQCNHCNRIFDYDNLPENILRKMQQRESQSQFRTPIWMFSGTILLIGFLAYSGYNYFIVKDLTAEWIENPIAGDVYDLKFSNGYYSTLRIDKATKDIIFSTANDYQAGMFYETGNIGKPENYTSKKERYLKTDLKKRYAEGEIISIKRK</sequence>